<accession>A0AAW1XPR1</accession>
<name>A0AAW1XPR1_RUBAR</name>
<dbReference type="EMBL" id="JBEDUW010000003">
    <property type="protein sequence ID" value="KAK9938391.1"/>
    <property type="molecule type" value="Genomic_DNA"/>
</dbReference>
<keyword evidence="2" id="KW-1185">Reference proteome</keyword>
<dbReference type="AlphaFoldDB" id="A0AAW1XPR1"/>
<dbReference type="PANTHER" id="PTHR46250">
    <property type="entry name" value="MYB/SANT-LIKE DNA-BINDING DOMAIN PROTEIN-RELATED"/>
    <property type="match status" value="1"/>
</dbReference>
<gene>
    <name evidence="1" type="ORF">M0R45_015134</name>
</gene>
<sequence length="213" mass="24247">MASYVKVHKNAKGLRTKPFIHYDSLIEPFGRDRAYGLGAKGSTEADEDLNNDNKFVDIEENGLDEITVPSHVTRTLAHPPSARTRKRARDAYSQCLGDMVNTLRSFVDMTKPHLETMQGVLMNEHVTFERSGKLVDELMKIEGINDYDVIEVAVAIIGDDSKIELLFSLPDNLKSQWIHKLLGLLERWMLEMIVCLSFLLFCSWDNMMTPVMI</sequence>
<dbReference type="PANTHER" id="PTHR46250:SF15">
    <property type="entry name" value="OS01G0523800 PROTEIN"/>
    <property type="match status" value="1"/>
</dbReference>
<protein>
    <submittedName>
        <fullName evidence="1">Uncharacterized protein</fullName>
    </submittedName>
</protein>
<reference evidence="1 2" key="1">
    <citation type="journal article" date="2023" name="G3 (Bethesda)">
        <title>A chromosome-length genome assembly and annotation of blackberry (Rubus argutus, cv. 'Hillquist').</title>
        <authorList>
            <person name="Bruna T."/>
            <person name="Aryal R."/>
            <person name="Dudchenko O."/>
            <person name="Sargent D.J."/>
            <person name="Mead D."/>
            <person name="Buti M."/>
            <person name="Cavallini A."/>
            <person name="Hytonen T."/>
            <person name="Andres J."/>
            <person name="Pham M."/>
            <person name="Weisz D."/>
            <person name="Mascagni F."/>
            <person name="Usai G."/>
            <person name="Natali L."/>
            <person name="Bassil N."/>
            <person name="Fernandez G.E."/>
            <person name="Lomsadze A."/>
            <person name="Armour M."/>
            <person name="Olukolu B."/>
            <person name="Poorten T."/>
            <person name="Britton C."/>
            <person name="Davik J."/>
            <person name="Ashrafi H."/>
            <person name="Aiden E.L."/>
            <person name="Borodovsky M."/>
            <person name="Worthington M."/>
        </authorList>
    </citation>
    <scope>NUCLEOTIDE SEQUENCE [LARGE SCALE GENOMIC DNA]</scope>
    <source>
        <strain evidence="1">PI 553951</strain>
    </source>
</reference>
<dbReference type="Proteomes" id="UP001457282">
    <property type="component" value="Unassembled WGS sequence"/>
</dbReference>
<organism evidence="1 2">
    <name type="scientific">Rubus argutus</name>
    <name type="common">Southern blackberry</name>
    <dbReference type="NCBI Taxonomy" id="59490"/>
    <lineage>
        <taxon>Eukaryota</taxon>
        <taxon>Viridiplantae</taxon>
        <taxon>Streptophyta</taxon>
        <taxon>Embryophyta</taxon>
        <taxon>Tracheophyta</taxon>
        <taxon>Spermatophyta</taxon>
        <taxon>Magnoliopsida</taxon>
        <taxon>eudicotyledons</taxon>
        <taxon>Gunneridae</taxon>
        <taxon>Pentapetalae</taxon>
        <taxon>rosids</taxon>
        <taxon>fabids</taxon>
        <taxon>Rosales</taxon>
        <taxon>Rosaceae</taxon>
        <taxon>Rosoideae</taxon>
        <taxon>Rosoideae incertae sedis</taxon>
        <taxon>Rubus</taxon>
    </lineage>
</organism>
<proteinExistence type="predicted"/>
<evidence type="ECO:0000313" key="2">
    <source>
        <dbReference type="Proteomes" id="UP001457282"/>
    </source>
</evidence>
<comment type="caution">
    <text evidence="1">The sequence shown here is derived from an EMBL/GenBank/DDBJ whole genome shotgun (WGS) entry which is preliminary data.</text>
</comment>
<evidence type="ECO:0000313" key="1">
    <source>
        <dbReference type="EMBL" id="KAK9938391.1"/>
    </source>
</evidence>